<gene>
    <name evidence="1" type="ORF">ED312_07865</name>
</gene>
<evidence type="ECO:0000313" key="2">
    <source>
        <dbReference type="Proteomes" id="UP000267469"/>
    </source>
</evidence>
<reference evidence="1 2" key="1">
    <citation type="submission" date="2018-10" db="EMBL/GenBank/DDBJ databases">
        <title>Sinomicrobium pectinilyticum sp. nov., a pectinase-producing bacterium isolated from alkaline and saline soil, and emended description of the genus Sinomicrobium.</title>
        <authorList>
            <person name="Cheng B."/>
            <person name="Li C."/>
            <person name="Lai Q."/>
            <person name="Du M."/>
            <person name="Shao Z."/>
            <person name="Xu P."/>
            <person name="Yang C."/>
        </authorList>
    </citation>
    <scope>NUCLEOTIDE SEQUENCE [LARGE SCALE GENOMIC DNA]</scope>
    <source>
        <strain evidence="1 2">5DNS001</strain>
    </source>
</reference>
<keyword evidence="2" id="KW-1185">Reference proteome</keyword>
<comment type="caution">
    <text evidence="1">The sequence shown here is derived from an EMBL/GenBank/DDBJ whole genome shotgun (WGS) entry which is preliminary data.</text>
</comment>
<evidence type="ECO:0008006" key="3">
    <source>
        <dbReference type="Google" id="ProtNLM"/>
    </source>
</evidence>
<organism evidence="1 2">
    <name type="scientific">Sinomicrobium pectinilyticum</name>
    <dbReference type="NCBI Taxonomy" id="1084421"/>
    <lineage>
        <taxon>Bacteria</taxon>
        <taxon>Pseudomonadati</taxon>
        <taxon>Bacteroidota</taxon>
        <taxon>Flavobacteriia</taxon>
        <taxon>Flavobacteriales</taxon>
        <taxon>Flavobacteriaceae</taxon>
        <taxon>Sinomicrobium</taxon>
    </lineage>
</organism>
<dbReference type="SMART" id="SM00028">
    <property type="entry name" value="TPR"/>
    <property type="match status" value="3"/>
</dbReference>
<dbReference type="EMBL" id="RJTM01000057">
    <property type="protein sequence ID" value="RNL88695.1"/>
    <property type="molecule type" value="Genomic_DNA"/>
</dbReference>
<name>A0A3N0ELD3_SINP1</name>
<proteinExistence type="predicted"/>
<dbReference type="AlphaFoldDB" id="A0A3N0ELD3"/>
<sequence length="285" mass="33789">MESAEISTEDYSDDFQEHFFEALKQKGIENYDKAVDELLKCKKLQPDNDVVDYELGRNYKELKAYDQAEAYLLAAVEKKPEIWYLDALFDVYEARGETDKAIEVGQRLAKSNGKYKENLVRIYMDTRRYEEALALIKELDARLGRSEEREQQKLWISTRLREHTSEEAKQPETIVPEETEEKNELQEIYRKIENYKKLFNHREVLERATEALEIYPSQPKLYYDRAHALNRLKRHEEAITALQTALDYLIDDTRLENDIYREFVIAYNSLGDKKKALEYSGKMKK</sequence>
<dbReference type="Gene3D" id="1.25.40.10">
    <property type="entry name" value="Tetratricopeptide repeat domain"/>
    <property type="match status" value="2"/>
</dbReference>
<dbReference type="InterPro" id="IPR019734">
    <property type="entry name" value="TPR_rpt"/>
</dbReference>
<dbReference type="Proteomes" id="UP000267469">
    <property type="component" value="Unassembled WGS sequence"/>
</dbReference>
<dbReference type="InterPro" id="IPR011990">
    <property type="entry name" value="TPR-like_helical_dom_sf"/>
</dbReference>
<evidence type="ECO:0000313" key="1">
    <source>
        <dbReference type="EMBL" id="RNL88695.1"/>
    </source>
</evidence>
<protein>
    <recommendedName>
        <fullName evidence="3">Tetratricopeptide repeat protein</fullName>
    </recommendedName>
</protein>
<dbReference type="Pfam" id="PF13181">
    <property type="entry name" value="TPR_8"/>
    <property type="match status" value="2"/>
</dbReference>
<dbReference type="SUPFAM" id="SSF48452">
    <property type="entry name" value="TPR-like"/>
    <property type="match status" value="2"/>
</dbReference>
<accession>A0A3N0ELD3</accession>